<dbReference type="EMBL" id="JGZR01000002">
    <property type="protein sequence ID" value="KFJ05073.1"/>
    <property type="molecule type" value="Genomic_DNA"/>
</dbReference>
<dbReference type="InterPro" id="IPR022208">
    <property type="entry name" value="DUF3737"/>
</dbReference>
<sequence>MSASQKIAGLRVLKVKCHSGFWWGERTLFHGEGLDISHSVFRDGESPLKESRDVKLHDSSFEWKYPLWYTRQAEVRGGELLDTARSGIWYTHGIAMTDTLIAAPKTFRRSSDITLNHVSMPNAQETLWTCEHVAMSDVQANGDYFGMNSGNVKAERFRLNGSYAFDGGHDIEVSDSTLLSKDAFWNCENVTVRDSTIIGEYLGWNSKNLTFVNCTIESLQGLCYIDNLVMRGCRLINTTLAFEYSTVDAEIEGSIDSVMNPTAGRIQCAGIDELIMEPNRVDPSRTTIITQQH</sequence>
<dbReference type="RefSeq" id="WP_226839158.1">
    <property type="nucleotide sequence ID" value="NZ_CP062939.1"/>
</dbReference>
<proteinExistence type="predicted"/>
<reference evidence="1 2" key="1">
    <citation type="submission" date="2014-03" db="EMBL/GenBank/DDBJ databases">
        <title>Genomics of Bifidobacteria.</title>
        <authorList>
            <person name="Ventura M."/>
            <person name="Milani C."/>
            <person name="Lugli G.A."/>
        </authorList>
    </citation>
    <scope>NUCLEOTIDE SEQUENCE [LARGE SCALE GENOMIC DNA]</scope>
    <source>
        <strain evidence="1 2">LMG 11597</strain>
    </source>
</reference>
<dbReference type="STRING" id="77635.BISU_1603"/>
<dbReference type="Gene3D" id="2.160.20.10">
    <property type="entry name" value="Single-stranded right-handed beta-helix, Pectin lyase-like"/>
    <property type="match status" value="1"/>
</dbReference>
<dbReference type="eggNOG" id="COG5434">
    <property type="taxonomic scope" value="Bacteria"/>
</dbReference>
<comment type="caution">
    <text evidence="1">The sequence shown here is derived from an EMBL/GenBank/DDBJ whole genome shotgun (WGS) entry which is preliminary data.</text>
</comment>
<dbReference type="SUPFAM" id="SSF51126">
    <property type="entry name" value="Pectin lyase-like"/>
    <property type="match status" value="1"/>
</dbReference>
<dbReference type="AlphaFoldDB" id="A0A087EBC2"/>
<dbReference type="InterPro" id="IPR011050">
    <property type="entry name" value="Pectin_lyase_fold/virulence"/>
</dbReference>
<dbReference type="InterPro" id="IPR012334">
    <property type="entry name" value="Pectin_lyas_fold"/>
</dbReference>
<organism evidence="1 2">
    <name type="scientific">Bifidobacterium subtile</name>
    <dbReference type="NCBI Taxonomy" id="77635"/>
    <lineage>
        <taxon>Bacteria</taxon>
        <taxon>Bacillati</taxon>
        <taxon>Actinomycetota</taxon>
        <taxon>Actinomycetes</taxon>
        <taxon>Bifidobacteriales</taxon>
        <taxon>Bifidobacteriaceae</taxon>
        <taxon>Bifidobacterium</taxon>
    </lineage>
</organism>
<dbReference type="Proteomes" id="UP000029055">
    <property type="component" value="Unassembled WGS sequence"/>
</dbReference>
<evidence type="ECO:0000313" key="2">
    <source>
        <dbReference type="Proteomes" id="UP000029055"/>
    </source>
</evidence>
<evidence type="ECO:0000313" key="1">
    <source>
        <dbReference type="EMBL" id="KFJ05073.1"/>
    </source>
</evidence>
<gene>
    <name evidence="1" type="ORF">BISU_1603</name>
</gene>
<keyword evidence="2" id="KW-1185">Reference proteome</keyword>
<protein>
    <submittedName>
        <fullName evidence="1">Hydrogenase</fullName>
    </submittedName>
</protein>
<accession>A0A087EBC2</accession>
<dbReference type="Pfam" id="PF12541">
    <property type="entry name" value="DUF3737"/>
    <property type="match status" value="1"/>
</dbReference>
<name>A0A087EBC2_9BIFI</name>